<dbReference type="Gene3D" id="2.40.50.100">
    <property type="match status" value="1"/>
</dbReference>
<protein>
    <submittedName>
        <fullName evidence="9">Hemolysin D</fullName>
    </submittedName>
</protein>
<dbReference type="Gene3D" id="2.40.30.170">
    <property type="match status" value="1"/>
</dbReference>
<evidence type="ECO:0000313" key="9">
    <source>
        <dbReference type="EMBL" id="KZL49980.1"/>
    </source>
</evidence>
<evidence type="ECO:0000256" key="2">
    <source>
        <dbReference type="ARBA" id="ARBA00009477"/>
    </source>
</evidence>
<keyword evidence="6" id="KW-0175">Coiled coil</keyword>
<comment type="similarity">
    <text evidence="2">Belongs to the membrane fusion protein (MFP) (TC 8.A.1) family.</text>
</comment>
<name>A0A166JPP4_NODSP</name>
<dbReference type="PANTHER" id="PTHR30386:SF26">
    <property type="entry name" value="TRANSPORT PROTEIN COMB"/>
    <property type="match status" value="1"/>
</dbReference>
<evidence type="ECO:0000259" key="8">
    <source>
        <dbReference type="Pfam" id="PF26002"/>
    </source>
</evidence>
<feature type="coiled-coil region" evidence="6">
    <location>
        <begin position="325"/>
        <end position="359"/>
    </location>
</feature>
<dbReference type="EMBL" id="LWAJ01000122">
    <property type="protein sequence ID" value="KZL49980.1"/>
    <property type="molecule type" value="Genomic_DNA"/>
</dbReference>
<dbReference type="SUPFAM" id="SSF111369">
    <property type="entry name" value="HlyD-like secretion proteins"/>
    <property type="match status" value="1"/>
</dbReference>
<evidence type="ECO:0000256" key="7">
    <source>
        <dbReference type="SAM" id="MobiDB-lite"/>
    </source>
</evidence>
<evidence type="ECO:0000256" key="3">
    <source>
        <dbReference type="ARBA" id="ARBA00022692"/>
    </source>
</evidence>
<evidence type="ECO:0000256" key="4">
    <source>
        <dbReference type="ARBA" id="ARBA00022989"/>
    </source>
</evidence>
<feature type="coiled-coil region" evidence="6">
    <location>
        <begin position="131"/>
        <end position="188"/>
    </location>
</feature>
<dbReference type="InterPro" id="IPR050739">
    <property type="entry name" value="MFP"/>
</dbReference>
<comment type="subcellular location">
    <subcellularLocation>
        <location evidence="1">Membrane</location>
        <topology evidence="1">Single-pass membrane protein</topology>
    </subcellularLocation>
</comment>
<keyword evidence="4" id="KW-1133">Transmembrane helix</keyword>
<accession>A0A166JPP4</accession>
<dbReference type="PANTHER" id="PTHR30386">
    <property type="entry name" value="MEMBRANE FUSION SUBUNIT OF EMRAB-TOLC MULTIDRUG EFFLUX PUMP"/>
    <property type="match status" value="1"/>
</dbReference>
<gene>
    <name evidence="9" type="ORF">A2T98_09990</name>
</gene>
<dbReference type="InterPro" id="IPR058982">
    <property type="entry name" value="Beta-barrel_AprE"/>
</dbReference>
<evidence type="ECO:0000313" key="10">
    <source>
        <dbReference type="Proteomes" id="UP000076555"/>
    </source>
</evidence>
<proteinExistence type="inferred from homology"/>
<dbReference type="AlphaFoldDB" id="A0A166JPP4"/>
<keyword evidence="3" id="KW-0812">Transmembrane</keyword>
<comment type="caution">
    <text evidence="9">The sequence shown here is derived from an EMBL/GenBank/DDBJ whole genome shotgun (WGS) entry which is preliminary data.</text>
</comment>
<organism evidence="9 10">
    <name type="scientific">Nodularia spumigena CENA596</name>
    <dbReference type="NCBI Taxonomy" id="1819295"/>
    <lineage>
        <taxon>Bacteria</taxon>
        <taxon>Bacillati</taxon>
        <taxon>Cyanobacteriota</taxon>
        <taxon>Cyanophyceae</taxon>
        <taxon>Nostocales</taxon>
        <taxon>Nodulariaceae</taxon>
        <taxon>Nodularia</taxon>
    </lineage>
</organism>
<feature type="region of interest" description="Disordered" evidence="7">
    <location>
        <begin position="1"/>
        <end position="27"/>
    </location>
</feature>
<dbReference type="OrthoDB" id="9775513at2"/>
<evidence type="ECO:0000256" key="6">
    <source>
        <dbReference type="SAM" id="Coils"/>
    </source>
</evidence>
<dbReference type="PRINTS" id="PR01490">
    <property type="entry name" value="RTXTOXIND"/>
</dbReference>
<sequence length="515" mass="57917">MPNPSQHLSSVLAIPKQDKNNQVENSSAVIDNQTQIENEANDWFYGTEELLDALPKLWTRSMLYFLVIFTSIILPWSMLTKIDETGSARGRLEPKGATHQLGIPVPGTVKAVNVQEGAIVKAGQVLLELDSDILEKELQQRQTQLQGLSDRIAQLKLLKNQLMLAINIQEQQNQAQELEKMSQVNQAQQHLDARQSASNLQRLERQALVEQARQNINSTQTAEKLVNSRFNRDVAEVARFRELYEQGAIPQIQLVELEKTAEDSQRLHLQAQSEVTQAQLRLREEMSRYQATMSQVFADIEQAKLRLQEQQSSYKSVVQAGKLAVLRSQEQLKDMETQISSLSSEISQTKSQIASLQIQMKQRVVRSPIDGIVFELPISKPGPVVDPGQIIAQIAPQNSKLILKAQIPSQNSGFLEEGMPVKIKFDAYPYQDYGVMEGRVSWIAPNSRTQSSSQGSIDTYDLDITLDQPYVQAANQRITLTPGQTATAEVVIRQRRVIDFILDPFKKLQQGGLEL</sequence>
<dbReference type="GO" id="GO:0016020">
    <property type="term" value="C:membrane"/>
    <property type="evidence" value="ECO:0007669"/>
    <property type="project" value="UniProtKB-SubCell"/>
</dbReference>
<evidence type="ECO:0000256" key="1">
    <source>
        <dbReference type="ARBA" id="ARBA00004167"/>
    </source>
</evidence>
<dbReference type="Proteomes" id="UP000076555">
    <property type="component" value="Unassembled WGS sequence"/>
</dbReference>
<dbReference type="RefSeq" id="WP_063872651.1">
    <property type="nucleotide sequence ID" value="NZ_CAWMRI010000122.1"/>
</dbReference>
<evidence type="ECO:0000256" key="5">
    <source>
        <dbReference type="ARBA" id="ARBA00023136"/>
    </source>
</evidence>
<reference evidence="9 10" key="1">
    <citation type="submission" date="2016-04" db="EMBL/GenBank/DDBJ databases">
        <title>Draft Genome Assembly of the Bloom-forming Cyanobacterium Nodularia spumigena Strain CENA596 in Shrimp Production Ponds.</title>
        <authorList>
            <person name="Popin R.V."/>
            <person name="Rigonato J."/>
            <person name="Abreu V.A."/>
            <person name="Andreote A.P."/>
            <person name="Silveira S.B."/>
            <person name="Odebrecht C."/>
            <person name="Fiore M.F."/>
        </authorList>
    </citation>
    <scope>NUCLEOTIDE SEQUENCE [LARGE SCALE GENOMIC DNA]</scope>
    <source>
        <strain evidence="9 10">CENA596</strain>
    </source>
</reference>
<keyword evidence="5" id="KW-0472">Membrane</keyword>
<feature type="domain" description="AprE-like beta-barrel" evidence="8">
    <location>
        <begin position="401"/>
        <end position="491"/>
    </location>
</feature>
<dbReference type="Pfam" id="PF26002">
    <property type="entry name" value="Beta-barrel_AprE"/>
    <property type="match status" value="1"/>
</dbReference>